<dbReference type="EMBL" id="NHTK01000457">
    <property type="protein sequence ID" value="PPR07435.1"/>
    <property type="molecule type" value="Genomic_DNA"/>
</dbReference>
<organism evidence="3 4">
    <name type="scientific">Panaeolus cyanescens</name>
    <dbReference type="NCBI Taxonomy" id="181874"/>
    <lineage>
        <taxon>Eukaryota</taxon>
        <taxon>Fungi</taxon>
        <taxon>Dikarya</taxon>
        <taxon>Basidiomycota</taxon>
        <taxon>Agaricomycotina</taxon>
        <taxon>Agaricomycetes</taxon>
        <taxon>Agaricomycetidae</taxon>
        <taxon>Agaricales</taxon>
        <taxon>Agaricineae</taxon>
        <taxon>Galeropsidaceae</taxon>
        <taxon>Panaeolus</taxon>
    </lineage>
</organism>
<keyword evidence="2" id="KW-0472">Membrane</keyword>
<proteinExistence type="predicted"/>
<keyword evidence="2" id="KW-1133">Transmembrane helix</keyword>
<feature type="compositionally biased region" description="Basic and acidic residues" evidence="1">
    <location>
        <begin position="160"/>
        <end position="171"/>
    </location>
</feature>
<dbReference type="Proteomes" id="UP000284842">
    <property type="component" value="Unassembled WGS sequence"/>
</dbReference>
<feature type="region of interest" description="Disordered" evidence="1">
    <location>
        <begin position="1"/>
        <end position="46"/>
    </location>
</feature>
<feature type="compositionally biased region" description="Low complexity" evidence="1">
    <location>
        <begin position="36"/>
        <end position="46"/>
    </location>
</feature>
<evidence type="ECO:0000256" key="2">
    <source>
        <dbReference type="SAM" id="Phobius"/>
    </source>
</evidence>
<keyword evidence="2" id="KW-0812">Transmembrane</keyword>
<feature type="region of interest" description="Disordered" evidence="1">
    <location>
        <begin position="83"/>
        <end position="118"/>
    </location>
</feature>
<evidence type="ECO:0000256" key="1">
    <source>
        <dbReference type="SAM" id="MobiDB-lite"/>
    </source>
</evidence>
<dbReference type="AlphaFoldDB" id="A0A409YWL9"/>
<feature type="region of interest" description="Disordered" evidence="1">
    <location>
        <begin position="143"/>
        <end position="199"/>
    </location>
</feature>
<dbReference type="InParanoid" id="A0A409YWL9"/>
<feature type="compositionally biased region" description="Polar residues" evidence="1">
    <location>
        <begin position="178"/>
        <end position="199"/>
    </location>
</feature>
<comment type="caution">
    <text evidence="3">The sequence shown here is derived from an EMBL/GenBank/DDBJ whole genome shotgun (WGS) entry which is preliminary data.</text>
</comment>
<protein>
    <submittedName>
        <fullName evidence="3">Uncharacterized protein</fullName>
    </submittedName>
</protein>
<gene>
    <name evidence="3" type="ORF">CVT24_007568</name>
</gene>
<evidence type="ECO:0000313" key="4">
    <source>
        <dbReference type="Proteomes" id="UP000284842"/>
    </source>
</evidence>
<feature type="compositionally biased region" description="Low complexity" evidence="1">
    <location>
        <begin position="83"/>
        <end position="93"/>
    </location>
</feature>
<feature type="transmembrane region" description="Helical" evidence="2">
    <location>
        <begin position="53"/>
        <end position="74"/>
    </location>
</feature>
<feature type="compositionally biased region" description="Polar residues" evidence="1">
    <location>
        <begin position="1"/>
        <end position="24"/>
    </location>
</feature>
<accession>A0A409YWL9</accession>
<name>A0A409YWL9_9AGAR</name>
<reference evidence="3 4" key="1">
    <citation type="journal article" date="2018" name="Evol. Lett.">
        <title>Horizontal gene cluster transfer increased hallucinogenic mushroom diversity.</title>
        <authorList>
            <person name="Reynolds H.T."/>
            <person name="Vijayakumar V."/>
            <person name="Gluck-Thaler E."/>
            <person name="Korotkin H.B."/>
            <person name="Matheny P.B."/>
            <person name="Slot J.C."/>
        </authorList>
    </citation>
    <scope>NUCLEOTIDE SEQUENCE [LARGE SCALE GENOMIC DNA]</scope>
    <source>
        <strain evidence="3 4">2629</strain>
    </source>
</reference>
<evidence type="ECO:0000313" key="3">
    <source>
        <dbReference type="EMBL" id="PPR07435.1"/>
    </source>
</evidence>
<keyword evidence="4" id="KW-1185">Reference proteome</keyword>
<sequence length="261" mass="28306">MPVASSSSSTTPRIANGSPTSAPGSQPDPNPSHTDPSSNIGSPSRSSVPVGVILGPILGAIALMLVVVGAYLYLKKRRKQQQAAEETQQASSTPLRPFRMHDHDHDPGPTTPLTSNHPMAIITRQEHKSKRDFFEVETNLLSPMAHTNPGATPSPLITPDIDRNFRPEKSPRSPGPQSPIQQLWTPSLASPKINTPTSPNLLARVRRAYASISWHTSASAAPSNSNGAYSAREDSDVLPRYESMIMSRRSRTEHDSVHVYD</sequence>